<dbReference type="AlphaFoldDB" id="A0A090QPJ6"/>
<dbReference type="EMBL" id="BBMN01000005">
    <property type="protein sequence ID" value="GAL04841.1"/>
    <property type="molecule type" value="Genomic_DNA"/>
</dbReference>
<reference evidence="1 2" key="1">
    <citation type="journal article" date="2014" name="Genome Announc.">
        <title>Draft Genome Sequences of Two Vibrionaceae Species, Vibrio ponticus C121 and Photobacterium aphoticum C119, Isolated as Coral Reef Microbiota.</title>
        <authorList>
            <person name="Al-saari N."/>
            <person name="Meirelles P.M."/>
            <person name="Mino S."/>
            <person name="Suda W."/>
            <person name="Oshima K."/>
            <person name="Hattori M."/>
            <person name="Ohkuma M."/>
            <person name="Thompson F.L."/>
            <person name="Gomez-Gil B."/>
            <person name="Sawabe T."/>
            <person name="Sawabe T."/>
        </authorList>
    </citation>
    <scope>NUCLEOTIDE SEQUENCE [LARGE SCALE GENOMIC DNA]</scope>
    <source>
        <strain evidence="1 2">JCM 19237</strain>
    </source>
</reference>
<dbReference type="Proteomes" id="UP000029227">
    <property type="component" value="Unassembled WGS sequence"/>
</dbReference>
<proteinExistence type="predicted"/>
<name>A0A090QPJ6_9GAMM</name>
<sequence length="59" mass="6777">MLYLLLMILKVFRFLLAHGVDLNAVAEKTGEDIFTFGERIIASHPTENNIMMIRLLKSQ</sequence>
<organism evidence="1 2">
    <name type="scientific">Photobacterium aphoticum</name>
    <dbReference type="NCBI Taxonomy" id="754436"/>
    <lineage>
        <taxon>Bacteria</taxon>
        <taxon>Pseudomonadati</taxon>
        <taxon>Pseudomonadota</taxon>
        <taxon>Gammaproteobacteria</taxon>
        <taxon>Vibrionales</taxon>
        <taxon>Vibrionaceae</taxon>
        <taxon>Photobacterium</taxon>
    </lineage>
</organism>
<accession>A0A090QPJ6</accession>
<gene>
    <name evidence="1" type="ORF">JCM19237_4207</name>
</gene>
<evidence type="ECO:0000313" key="1">
    <source>
        <dbReference type="EMBL" id="GAL04841.1"/>
    </source>
</evidence>
<dbReference type="STRING" id="754436.JCM19237_4207"/>
<comment type="caution">
    <text evidence="1">The sequence shown here is derived from an EMBL/GenBank/DDBJ whole genome shotgun (WGS) entry which is preliminary data.</text>
</comment>
<protein>
    <submittedName>
        <fullName evidence="1">Uncharacterized protein</fullName>
    </submittedName>
</protein>
<evidence type="ECO:0000313" key="2">
    <source>
        <dbReference type="Proteomes" id="UP000029227"/>
    </source>
</evidence>